<keyword evidence="4" id="KW-1185">Reference proteome</keyword>
<keyword evidence="1" id="KW-0175">Coiled coil</keyword>
<protein>
    <submittedName>
        <fullName evidence="3">Uncharacterized protein</fullName>
    </submittedName>
</protein>
<evidence type="ECO:0000313" key="3">
    <source>
        <dbReference type="EMBL" id="OPL33017.1"/>
    </source>
</evidence>
<name>A0A3L5TU09_MYTGA</name>
<accession>A0A3L5TU09</accession>
<organism evidence="3 4">
    <name type="scientific">Mytilus galloprovincialis</name>
    <name type="common">Mediterranean mussel</name>
    <dbReference type="NCBI Taxonomy" id="29158"/>
    <lineage>
        <taxon>Eukaryota</taxon>
        <taxon>Metazoa</taxon>
        <taxon>Spiralia</taxon>
        <taxon>Lophotrochozoa</taxon>
        <taxon>Mollusca</taxon>
        <taxon>Bivalvia</taxon>
        <taxon>Autobranchia</taxon>
        <taxon>Pteriomorphia</taxon>
        <taxon>Mytilida</taxon>
        <taxon>Mytiloidea</taxon>
        <taxon>Mytilidae</taxon>
        <taxon>Mytilinae</taxon>
        <taxon>Mytilus</taxon>
    </lineage>
</organism>
<feature type="compositionally biased region" description="Polar residues" evidence="2">
    <location>
        <begin position="31"/>
        <end position="51"/>
    </location>
</feature>
<feature type="region of interest" description="Disordered" evidence="2">
    <location>
        <begin position="31"/>
        <end position="83"/>
    </location>
</feature>
<dbReference type="SMR" id="A0A3L5TU09"/>
<feature type="compositionally biased region" description="Basic and acidic residues" evidence="2">
    <location>
        <begin position="58"/>
        <end position="83"/>
    </location>
</feature>
<reference evidence="3 4" key="1">
    <citation type="journal article" date="2016" name="PLoS ONE">
        <title>A First Insight into the Genome of the Filter-Feeder Mussel Mytilus galloprovincialis.</title>
        <authorList>
            <person name="Murgarella M."/>
            <person name="Puiu D."/>
            <person name="Novoa B."/>
            <person name="Figueras A."/>
            <person name="Posada D."/>
            <person name="Canchaya C."/>
        </authorList>
    </citation>
    <scope>NUCLEOTIDE SEQUENCE [LARGE SCALE GENOMIC DNA]</scope>
    <source>
        <tissue evidence="3">Muscle</tissue>
    </source>
</reference>
<proteinExistence type="predicted"/>
<dbReference type="AlphaFoldDB" id="A0A3L5TU09"/>
<sequence>MANRNFSKTYTGTGHYYGLYGGGTSNHLSSGHLGVTTSERSPYNSRSTSPAGLSYLDNIRHRNPSEESPGFDRDRHRDTQLSTSKQDDVLKLISCVRKLQDVDLDKIEKEIDGYKRTVHTNNQRDVENTKEELQKLKEKNLALEETTESLNKKYMQVVEEKSEYEEKFQKAKEEFRQQDKQIKYLERIVSEKDLEVKTLAKEKESALSRLSKEMGDKLSQENTAIADLSDPNRSTKLAELYNTLYDNEWTDALETLQSAGLDEEHAVRSLLEIIKNIYDFCSKVKDDHMQQLEAHLMNPFLQRQAWATESVSSQAPKQVRSIII</sequence>
<gene>
    <name evidence="3" type="ORF">AM593_10306</name>
</gene>
<feature type="non-terminal residue" evidence="3">
    <location>
        <position position="1"/>
    </location>
</feature>
<comment type="caution">
    <text evidence="3">The sequence shown here is derived from an EMBL/GenBank/DDBJ whole genome shotgun (WGS) entry which is preliminary data.</text>
</comment>
<dbReference type="EMBL" id="KV585388">
    <property type="protein sequence ID" value="OPL33017.1"/>
    <property type="molecule type" value="Genomic_DNA"/>
</dbReference>
<dbReference type="Proteomes" id="UP000266721">
    <property type="component" value="Unassembled WGS sequence"/>
</dbReference>
<evidence type="ECO:0000313" key="4">
    <source>
        <dbReference type="Proteomes" id="UP000266721"/>
    </source>
</evidence>
<evidence type="ECO:0000256" key="1">
    <source>
        <dbReference type="SAM" id="Coils"/>
    </source>
</evidence>
<feature type="coiled-coil region" evidence="1">
    <location>
        <begin position="104"/>
        <end position="181"/>
    </location>
</feature>
<evidence type="ECO:0000256" key="2">
    <source>
        <dbReference type="SAM" id="MobiDB-lite"/>
    </source>
</evidence>